<evidence type="ECO:0000256" key="2">
    <source>
        <dbReference type="PROSITE-ProRule" id="PRU01211"/>
    </source>
</evidence>
<comment type="cofactor">
    <cofactor evidence="1">
        <name>Zn(2+)</name>
        <dbReference type="ChEBI" id="CHEBI:29105"/>
    </cofactor>
</comment>
<evidence type="ECO:0000259" key="3">
    <source>
        <dbReference type="PROSITE" id="PS51864"/>
    </source>
</evidence>
<accession>A0A8W7Q1J6</accession>
<dbReference type="AlphaFoldDB" id="A0A8W7Q1J6"/>
<dbReference type="InterPro" id="IPR001506">
    <property type="entry name" value="Peptidase_M12A"/>
</dbReference>
<protein>
    <recommendedName>
        <fullName evidence="3">Peptidase M12A domain-containing protein</fullName>
    </recommendedName>
</protein>
<organism evidence="4">
    <name type="scientific">Anopheles coluzzii</name>
    <name type="common">African malaria mosquito</name>
    <dbReference type="NCBI Taxonomy" id="1518534"/>
    <lineage>
        <taxon>Eukaryota</taxon>
        <taxon>Metazoa</taxon>
        <taxon>Ecdysozoa</taxon>
        <taxon>Arthropoda</taxon>
        <taxon>Hexapoda</taxon>
        <taxon>Insecta</taxon>
        <taxon>Pterygota</taxon>
        <taxon>Neoptera</taxon>
        <taxon>Endopterygota</taxon>
        <taxon>Diptera</taxon>
        <taxon>Nematocera</taxon>
        <taxon>Culicoidea</taxon>
        <taxon>Culicidae</taxon>
        <taxon>Anophelinae</taxon>
        <taxon>Anopheles</taxon>
    </lineage>
</organism>
<proteinExistence type="predicted"/>
<comment type="caution">
    <text evidence="2">Lacks conserved residue(s) required for the propagation of feature annotation.</text>
</comment>
<dbReference type="PROSITE" id="PS51864">
    <property type="entry name" value="ASTACIN"/>
    <property type="match status" value="1"/>
</dbReference>
<dbReference type="Proteomes" id="UP000075882">
    <property type="component" value="Unassembled WGS sequence"/>
</dbReference>
<reference evidence="4" key="1">
    <citation type="submission" date="2022-08" db="UniProtKB">
        <authorList>
            <consortium name="EnsemblMetazoa"/>
        </authorList>
    </citation>
    <scope>IDENTIFICATION</scope>
</reference>
<evidence type="ECO:0000256" key="1">
    <source>
        <dbReference type="ARBA" id="ARBA00001947"/>
    </source>
</evidence>
<dbReference type="GO" id="GO:0004222">
    <property type="term" value="F:metalloendopeptidase activity"/>
    <property type="evidence" value="ECO:0007669"/>
    <property type="project" value="InterPro"/>
</dbReference>
<sequence length="95" mass="9918">MGQRQGFSSSDLAKLNAMYGCKVSAPVNPSGPNAGGSPYFPPSGPSPFNPYYPPAGGFGPMLPYGPYPAVAGYGPGFGYYPHDTDTSEHEVAERL</sequence>
<dbReference type="GO" id="GO:0006508">
    <property type="term" value="P:proteolysis"/>
    <property type="evidence" value="ECO:0007669"/>
    <property type="project" value="InterPro"/>
</dbReference>
<feature type="domain" description="Peptidase M12A" evidence="3">
    <location>
        <begin position="1"/>
        <end position="22"/>
    </location>
</feature>
<evidence type="ECO:0000313" key="4">
    <source>
        <dbReference type="EnsemblMetazoa" id="ACOM041062-PA.1"/>
    </source>
</evidence>
<dbReference type="EnsemblMetazoa" id="ACOM041062-RA">
    <property type="protein sequence ID" value="ACOM041062-PA.1"/>
    <property type="gene ID" value="ACOM041062"/>
</dbReference>
<name>A0A8W7Q1J6_ANOCL</name>